<evidence type="ECO:0000256" key="3">
    <source>
        <dbReference type="ARBA" id="ARBA00022679"/>
    </source>
</evidence>
<feature type="transmembrane region" description="Helical" evidence="9">
    <location>
        <begin position="48"/>
        <end position="66"/>
    </location>
</feature>
<dbReference type="GO" id="GO:0008913">
    <property type="term" value="F:Kdo2-lipid IVA acyltransferase activity"/>
    <property type="evidence" value="ECO:0007669"/>
    <property type="project" value="UniProtKB-EC"/>
</dbReference>
<keyword evidence="2 9" id="KW-0997">Cell inner membrane</keyword>
<sequence>MRDCTQCASPFASESVFWPVTVDWRYKSRLVRPIDPKYYYRRFLHPRYWPTWILIGVLRLLAYLPLPVLQVIGRALGWLSYLVGAERRTIARTNIELCFPEMSAREREKLVRESIIATTKGYVESPKAWWGNMKPHIERLEVHGKEHLEEARRRGKGILMLGGHFSILDFAGPFADAVFDFNHMYRPNNNPLFDAVIERNRRKFSGAAFNKRQLRQMINFIKEGNIVWYGCDQDFGPRYSVFAPFFGVQAATLTTPAWIARETGATVLFLSQFRDGNGVYSVHFSPVFEDYPTDDEVENATRLNQEIEKMVRRYPEQYLWVHRRFKTRPKGEPSVYPPKKKTFMKKLRKMMRG</sequence>
<evidence type="ECO:0000256" key="5">
    <source>
        <dbReference type="ARBA" id="ARBA00022985"/>
    </source>
</evidence>
<comment type="catalytic activity">
    <reaction evidence="9">
        <text>an alpha-Kdo-(2-&gt;4)-alpha-Kdo-(2-&gt;6)-lipid IVA + a fatty acyl-[ACP] = an alpha-Kdo-(2-&gt;4)-alpha-Kdo-(2-&gt;6)-(acyl)-lipid IVA + holo-[ACP]</text>
        <dbReference type="Rhea" id="RHEA:69396"/>
        <dbReference type="Rhea" id="RHEA-COMP:9685"/>
        <dbReference type="Rhea" id="RHEA-COMP:14125"/>
        <dbReference type="ChEBI" id="CHEBI:64479"/>
        <dbReference type="ChEBI" id="CHEBI:138651"/>
        <dbReference type="ChEBI" id="CHEBI:176429"/>
        <dbReference type="ChEBI" id="CHEBI:176430"/>
        <dbReference type="EC" id="2.3.1.241"/>
    </reaction>
</comment>
<evidence type="ECO:0000256" key="1">
    <source>
        <dbReference type="ARBA" id="ARBA00022475"/>
    </source>
</evidence>
<dbReference type="AlphaFoldDB" id="A0A9X4YEE1"/>
<keyword evidence="6 9" id="KW-1133">Transmembrane helix</keyword>
<proteinExistence type="inferred from homology"/>
<dbReference type="GO" id="GO:0036104">
    <property type="term" value="P:Kdo2-lipid A biosynthetic process"/>
    <property type="evidence" value="ECO:0007669"/>
    <property type="project" value="UniProtKB-UniRule"/>
</dbReference>
<keyword evidence="5 9" id="KW-0448">Lipopolysaccharide biosynthesis</keyword>
<dbReference type="EMBL" id="WMEX01000013">
    <property type="protein sequence ID" value="MYL28176.1"/>
    <property type="molecule type" value="Genomic_DNA"/>
</dbReference>
<comment type="pathway">
    <text evidence="9">Glycolipid biosynthesis; KDO(2)-lipid A biosynthesis; KDO(2)-lipid A from CMP-3-deoxy-D-manno-octulosonate and lipid IV(A): step 3/4.</text>
</comment>
<dbReference type="Pfam" id="PF03279">
    <property type="entry name" value="Lip_A_acyltrans"/>
    <property type="match status" value="1"/>
</dbReference>
<comment type="caution">
    <text evidence="10">The sequence shown here is derived from an EMBL/GenBank/DDBJ whole genome shotgun (WGS) entry which is preliminary data.</text>
</comment>
<dbReference type="GO" id="GO:0009103">
    <property type="term" value="P:lipopolysaccharide biosynthetic process"/>
    <property type="evidence" value="ECO:0007669"/>
    <property type="project" value="UniProtKB-UniRule"/>
</dbReference>
<keyword evidence="11" id="KW-1185">Reference proteome</keyword>
<comment type="function">
    <text evidence="9">Catalyzes the transfer of an acyl chain from an acyl-[acyl-carrier-protein] (ACP) to a Kdo(2)-lipid IV(A) to form a Kdo(2)-(acyl)-lipid IV(A).</text>
</comment>
<dbReference type="NCBIfam" id="TIGR02207">
    <property type="entry name" value="lipid_A_htrB"/>
    <property type="match status" value="1"/>
</dbReference>
<keyword evidence="1 9" id="KW-1003">Cell membrane</keyword>
<evidence type="ECO:0000256" key="7">
    <source>
        <dbReference type="ARBA" id="ARBA00023136"/>
    </source>
</evidence>
<keyword evidence="7 9" id="KW-0472">Membrane</keyword>
<dbReference type="PANTHER" id="PTHR30606">
    <property type="entry name" value="LIPID A BIOSYNTHESIS LAUROYL ACYLTRANSFERASE"/>
    <property type="match status" value="1"/>
</dbReference>
<evidence type="ECO:0000313" key="10">
    <source>
        <dbReference type="EMBL" id="MYL28176.1"/>
    </source>
</evidence>
<evidence type="ECO:0000256" key="6">
    <source>
        <dbReference type="ARBA" id="ARBA00022989"/>
    </source>
</evidence>
<dbReference type="PANTHER" id="PTHR30606:SF9">
    <property type="entry name" value="LIPID A BIOSYNTHESIS LAUROYLTRANSFERASE"/>
    <property type="match status" value="1"/>
</dbReference>
<gene>
    <name evidence="9 10" type="primary">lpxL</name>
    <name evidence="10" type="ORF">GLW01_15405</name>
</gene>
<reference evidence="10 11" key="1">
    <citation type="submission" date="2019-11" db="EMBL/GenBank/DDBJ databases">
        <title>Genome sequences of 17 halophilic strains isolated from different environments.</title>
        <authorList>
            <person name="Furrow R.E."/>
        </authorList>
    </citation>
    <scope>NUCLEOTIDE SEQUENCE [LARGE SCALE GENOMIC DNA]</scope>
    <source>
        <strain evidence="10 11">22507_15_FS</strain>
    </source>
</reference>
<evidence type="ECO:0000313" key="11">
    <source>
        <dbReference type="Proteomes" id="UP000460751"/>
    </source>
</evidence>
<dbReference type="GO" id="GO:0009245">
    <property type="term" value="P:lipid A biosynthetic process"/>
    <property type="evidence" value="ECO:0007669"/>
    <property type="project" value="InterPro"/>
</dbReference>
<comment type="pathway">
    <text evidence="9">Bacterial outer membrane biogenesis; lipopolysaccharide biosynthesis.</text>
</comment>
<dbReference type="InterPro" id="IPR011920">
    <property type="entry name" value="Lipid_A_LpxL_LpxP"/>
</dbReference>
<dbReference type="Proteomes" id="UP000460751">
    <property type="component" value="Unassembled WGS sequence"/>
</dbReference>
<dbReference type="PIRSF" id="PIRSF026649">
    <property type="entry name" value="MsbB"/>
    <property type="match status" value="1"/>
</dbReference>
<dbReference type="GO" id="GO:0005886">
    <property type="term" value="C:plasma membrane"/>
    <property type="evidence" value="ECO:0007669"/>
    <property type="project" value="UniProtKB-SubCell"/>
</dbReference>
<protein>
    <recommendedName>
        <fullName evidence="9">Lipid A biosynthesis acyltransferase</fullName>
        <ecNumber evidence="9">2.3.1.241</ecNumber>
    </recommendedName>
    <alternativeName>
        <fullName evidence="9">Kdo(2)-lipid IV(A) acyltransferase</fullName>
    </alternativeName>
</protein>
<keyword evidence="8 9" id="KW-0012">Acyltransferase</keyword>
<evidence type="ECO:0000256" key="4">
    <source>
        <dbReference type="ARBA" id="ARBA00022692"/>
    </source>
</evidence>
<evidence type="ECO:0000256" key="8">
    <source>
        <dbReference type="ARBA" id="ARBA00023315"/>
    </source>
</evidence>
<accession>A0A9X4YEE1</accession>
<comment type="subcellular location">
    <subcellularLocation>
        <location evidence="9">Cell inner membrane</location>
        <topology evidence="9">Single-pass membrane protein</topology>
    </subcellularLocation>
</comment>
<evidence type="ECO:0000256" key="2">
    <source>
        <dbReference type="ARBA" id="ARBA00022519"/>
    </source>
</evidence>
<evidence type="ECO:0000256" key="9">
    <source>
        <dbReference type="HAMAP-Rule" id="MF_01942"/>
    </source>
</evidence>
<organism evidence="10 11">
    <name type="scientific">Vreelandella halophila</name>
    <dbReference type="NCBI Taxonomy" id="86177"/>
    <lineage>
        <taxon>Bacteria</taxon>
        <taxon>Pseudomonadati</taxon>
        <taxon>Pseudomonadota</taxon>
        <taxon>Gammaproteobacteria</taxon>
        <taxon>Oceanospirillales</taxon>
        <taxon>Halomonadaceae</taxon>
        <taxon>Vreelandella</taxon>
    </lineage>
</organism>
<dbReference type="CDD" id="cd07984">
    <property type="entry name" value="LPLAT_LABLAT-like"/>
    <property type="match status" value="1"/>
</dbReference>
<dbReference type="InterPro" id="IPR004960">
    <property type="entry name" value="LipA_acyltrans"/>
</dbReference>
<name>A0A9X4YEE1_9GAMM</name>
<dbReference type="HAMAP" id="MF_01942">
    <property type="entry name" value="Lipid_A_LpxL_LpxP"/>
    <property type="match status" value="1"/>
</dbReference>
<keyword evidence="3 9" id="KW-0808">Transferase</keyword>
<keyword evidence="4 9" id="KW-0812">Transmembrane</keyword>
<dbReference type="EC" id="2.3.1.241" evidence="9"/>
<feature type="short sequence motif" description="HXXXXD motif" evidence="9">
    <location>
        <begin position="164"/>
        <end position="169"/>
    </location>
</feature>
<comment type="similarity">
    <text evidence="9">Belongs to the LpxL/LpxM/LpxP family.</text>
</comment>